<dbReference type="GO" id="GO:0000287">
    <property type="term" value="F:magnesium ion binding"/>
    <property type="evidence" value="ECO:0007669"/>
    <property type="project" value="UniProtKB-UniRule"/>
</dbReference>
<keyword evidence="6 7" id="KW-0057">Aromatic amino acid biosynthesis</keyword>
<keyword evidence="5 7" id="KW-0067">ATP-binding</keyword>
<dbReference type="Gene3D" id="1.10.260.40">
    <property type="entry name" value="lambda repressor-like DNA-binding domains"/>
    <property type="match status" value="1"/>
</dbReference>
<feature type="binding site" evidence="7">
    <location>
        <position position="207"/>
    </location>
    <ligand>
        <name>substrate</name>
    </ligand>
</feature>
<dbReference type="InterPro" id="IPR001387">
    <property type="entry name" value="Cro/C1-type_HTH"/>
</dbReference>
<dbReference type="UniPathway" id="UPA00053">
    <property type="reaction ID" value="UER00088"/>
</dbReference>
<evidence type="ECO:0000256" key="2">
    <source>
        <dbReference type="ARBA" id="ARBA00022679"/>
    </source>
</evidence>
<reference evidence="9 10" key="1">
    <citation type="journal article" date="2014" name="Nat. Commun.">
        <title>Physiological and genomic features of highly alkaliphilic hydrogen-utilizing Betaproteobacteria from a continental serpentinizing site.</title>
        <authorList>
            <person name="Suzuki S."/>
            <person name="Kuenen J.G."/>
            <person name="Schipper K."/>
            <person name="van der Velde S."/>
            <person name="Ishii S."/>
            <person name="Wu A."/>
            <person name="Sorokin D.Y."/>
            <person name="Tenney A."/>
            <person name="Meng X.Y."/>
            <person name="Morrill P.L."/>
            <person name="Kamagata Y."/>
            <person name="Muyzer G."/>
            <person name="Nealson K.H."/>
        </authorList>
    </citation>
    <scope>NUCLEOTIDE SEQUENCE [LARGE SCALE GENOMIC DNA]</scope>
    <source>
        <strain evidence="9 10">A1</strain>
    </source>
</reference>
<dbReference type="NCBIfam" id="NF006015">
    <property type="entry name" value="PRK08154.1"/>
    <property type="match status" value="1"/>
</dbReference>
<dbReference type="InterPro" id="IPR010982">
    <property type="entry name" value="Lambda_DNA-bd_dom_sf"/>
</dbReference>
<dbReference type="PANTHER" id="PTHR21087">
    <property type="entry name" value="SHIKIMATE KINASE"/>
    <property type="match status" value="1"/>
</dbReference>
<evidence type="ECO:0000256" key="1">
    <source>
        <dbReference type="ARBA" id="ARBA00022605"/>
    </source>
</evidence>
<dbReference type="PANTHER" id="PTHR21087:SF16">
    <property type="entry name" value="SHIKIMATE KINASE 1, CHLOROPLASTIC"/>
    <property type="match status" value="1"/>
</dbReference>
<comment type="pathway">
    <text evidence="7">Metabolic intermediate biosynthesis; chorismate biosynthesis; chorismate from D-erythrose 4-phosphate and phosphoenolpyruvate: step 5/7.</text>
</comment>
<feature type="binding site" evidence="7">
    <location>
        <position position="265"/>
    </location>
    <ligand>
        <name>substrate</name>
    </ligand>
</feature>
<feature type="binding site" evidence="7">
    <location>
        <begin position="138"/>
        <end position="143"/>
    </location>
    <ligand>
        <name>ATP</name>
        <dbReference type="ChEBI" id="CHEBI:30616"/>
    </ligand>
</feature>
<dbReference type="Pfam" id="PF01202">
    <property type="entry name" value="SKI"/>
    <property type="match status" value="1"/>
</dbReference>
<dbReference type="CDD" id="cd00464">
    <property type="entry name" value="SK"/>
    <property type="match status" value="1"/>
</dbReference>
<dbReference type="InterPro" id="IPR000623">
    <property type="entry name" value="Shikimate_kinase/TSH1"/>
</dbReference>
<dbReference type="HAMAP" id="MF_00109">
    <property type="entry name" value="Shikimate_kinase"/>
    <property type="match status" value="1"/>
</dbReference>
<dbReference type="GO" id="GO:0003677">
    <property type="term" value="F:DNA binding"/>
    <property type="evidence" value="ECO:0007669"/>
    <property type="project" value="InterPro"/>
</dbReference>
<comment type="subunit">
    <text evidence="7">Monomer.</text>
</comment>
<feature type="domain" description="HTH cro/C1-type" evidence="8">
    <location>
        <begin position="27"/>
        <end position="81"/>
    </location>
</feature>
<keyword evidence="7" id="KW-0460">Magnesium</keyword>
<keyword evidence="4 7" id="KW-0418">Kinase</keyword>
<dbReference type="SUPFAM" id="SSF47413">
    <property type="entry name" value="lambda repressor-like DNA-binding domains"/>
    <property type="match status" value="1"/>
</dbReference>
<evidence type="ECO:0000256" key="5">
    <source>
        <dbReference type="ARBA" id="ARBA00022840"/>
    </source>
</evidence>
<dbReference type="CDD" id="cd00093">
    <property type="entry name" value="HTH_XRE"/>
    <property type="match status" value="1"/>
</dbReference>
<comment type="subcellular location">
    <subcellularLocation>
        <location evidence="7">Cytoplasm</location>
    </subcellularLocation>
</comment>
<dbReference type="Proteomes" id="UP000067461">
    <property type="component" value="Chromosome"/>
</dbReference>
<dbReference type="Gene3D" id="3.40.50.300">
    <property type="entry name" value="P-loop containing nucleotide triphosphate hydrolases"/>
    <property type="match status" value="1"/>
</dbReference>
<keyword evidence="7" id="KW-0963">Cytoplasm</keyword>
<dbReference type="GO" id="GO:0009423">
    <property type="term" value="P:chorismate biosynthetic process"/>
    <property type="evidence" value="ECO:0007669"/>
    <property type="project" value="UniProtKB-UniRule"/>
</dbReference>
<dbReference type="EMBL" id="AP014568">
    <property type="protein sequence ID" value="BAO80437.1"/>
    <property type="molecule type" value="Genomic_DNA"/>
</dbReference>
<protein>
    <recommendedName>
        <fullName evidence="7">Shikimate kinase</fullName>
        <shortName evidence="7">SK</shortName>
        <ecNumber evidence="7">2.7.1.71</ecNumber>
    </recommendedName>
</protein>
<feature type="binding site" evidence="7">
    <location>
        <position position="246"/>
    </location>
    <ligand>
        <name>ATP</name>
        <dbReference type="ChEBI" id="CHEBI:30616"/>
    </ligand>
</feature>
<dbReference type="GO" id="GO:0005524">
    <property type="term" value="F:ATP binding"/>
    <property type="evidence" value="ECO:0007669"/>
    <property type="project" value="UniProtKB-UniRule"/>
</dbReference>
<feature type="binding site" evidence="7">
    <location>
        <position position="184"/>
    </location>
    <ligand>
        <name>substrate</name>
    </ligand>
</feature>
<dbReference type="EC" id="2.7.1.71" evidence="7"/>
<dbReference type="GO" id="GO:0004765">
    <property type="term" value="F:shikimate kinase activity"/>
    <property type="evidence" value="ECO:0007669"/>
    <property type="project" value="UniProtKB-UniRule"/>
</dbReference>
<evidence type="ECO:0000313" key="10">
    <source>
        <dbReference type="Proteomes" id="UP000067461"/>
    </source>
</evidence>
<dbReference type="HOGENOM" id="CLU_908130_0_0_4"/>
<keyword evidence="2 7" id="KW-0808">Transferase</keyword>
<evidence type="ECO:0000256" key="7">
    <source>
        <dbReference type="HAMAP-Rule" id="MF_00109"/>
    </source>
</evidence>
<name>A0A060NH93_9BURK</name>
<accession>A0A060NH93</accession>
<keyword evidence="3 7" id="KW-0547">Nucleotide-binding</keyword>
<dbReference type="PROSITE" id="PS50943">
    <property type="entry name" value="HTH_CROC1"/>
    <property type="match status" value="1"/>
</dbReference>
<evidence type="ECO:0000313" key="9">
    <source>
        <dbReference type="EMBL" id="BAO80437.1"/>
    </source>
</evidence>
<dbReference type="KEGG" id="cbaa:SRAA_0583"/>
<dbReference type="SMART" id="SM00530">
    <property type="entry name" value="HTH_XRE"/>
    <property type="match status" value="1"/>
</dbReference>
<feature type="binding site" evidence="7">
    <location>
        <position position="281"/>
    </location>
    <ligand>
        <name>ATP</name>
        <dbReference type="ChEBI" id="CHEBI:30616"/>
    </ligand>
</feature>
<evidence type="ECO:0000256" key="3">
    <source>
        <dbReference type="ARBA" id="ARBA00022741"/>
    </source>
</evidence>
<dbReference type="GO" id="GO:0005829">
    <property type="term" value="C:cytosol"/>
    <property type="evidence" value="ECO:0007669"/>
    <property type="project" value="TreeGrafter"/>
</dbReference>
<comment type="similarity">
    <text evidence="7">Belongs to the shikimate kinase family.</text>
</comment>
<dbReference type="STRING" id="1458425.SRAA_0583"/>
<keyword evidence="1 7" id="KW-0028">Amino-acid biosynthesis</keyword>
<dbReference type="Pfam" id="PF01381">
    <property type="entry name" value="HTH_3"/>
    <property type="match status" value="1"/>
</dbReference>
<keyword evidence="7" id="KW-0479">Metal-binding</keyword>
<comment type="caution">
    <text evidence="7">Lacks conserved residue(s) required for the propagation of feature annotation.</text>
</comment>
<feature type="binding site" evidence="7">
    <location>
        <position position="142"/>
    </location>
    <ligand>
        <name>Mg(2+)</name>
        <dbReference type="ChEBI" id="CHEBI:18420"/>
    </ligand>
</feature>
<comment type="cofactor">
    <cofactor evidence="7">
        <name>Mg(2+)</name>
        <dbReference type="ChEBI" id="CHEBI:18420"/>
    </cofactor>
    <text evidence="7">Binds 1 Mg(2+) ion per subunit.</text>
</comment>
<gene>
    <name evidence="7" type="primary">aroK</name>
    <name evidence="9" type="ORF">SRAA_0583</name>
</gene>
<comment type="function">
    <text evidence="7">Catalyzes the specific phosphorylation of the 3-hydroxyl group of shikimic acid using ATP as a cosubstrate.</text>
</comment>
<sequence length="302" mass="33307">MHEAEVFSRAREVADKHPFLLALGERVRSLRARRGMTRKALAQSAEVSERHLANLEYGEGNVSILLLLQVSQALQCSLAELLGDVTTQSAEWLLIRELLAGCNEATLRRARTALADLLGTGSSHGPRSQRVALIGLRGAGKTTLGKMLAEDLGYPFLELSREIEKFAGCSVMEIQALYGQNAYRRYERRAVEEAIQLYPEAVLATPGGIVSDAATFNLLLAHCTTVWLQADPQDHMDRVRAQGDLRPMAANPEAMQDLKNILDGRADLYARALCRVHTSTQPLEQTFALLRAQVRQVLLLPA</sequence>
<organism evidence="9 10">
    <name type="scientific">Serpentinimonas raichei</name>
    <dbReference type="NCBI Taxonomy" id="1458425"/>
    <lineage>
        <taxon>Bacteria</taxon>
        <taxon>Pseudomonadati</taxon>
        <taxon>Pseudomonadota</taxon>
        <taxon>Betaproteobacteria</taxon>
        <taxon>Burkholderiales</taxon>
        <taxon>Comamonadaceae</taxon>
        <taxon>Serpentinimonas</taxon>
    </lineage>
</organism>
<comment type="catalytic activity">
    <reaction evidence="7">
        <text>shikimate + ATP = 3-phosphoshikimate + ADP + H(+)</text>
        <dbReference type="Rhea" id="RHEA:13121"/>
        <dbReference type="ChEBI" id="CHEBI:15378"/>
        <dbReference type="ChEBI" id="CHEBI:30616"/>
        <dbReference type="ChEBI" id="CHEBI:36208"/>
        <dbReference type="ChEBI" id="CHEBI:145989"/>
        <dbReference type="ChEBI" id="CHEBI:456216"/>
        <dbReference type="EC" id="2.7.1.71"/>
    </reaction>
</comment>
<dbReference type="AlphaFoldDB" id="A0A060NH93"/>
<evidence type="ECO:0000256" key="6">
    <source>
        <dbReference type="ARBA" id="ARBA00023141"/>
    </source>
</evidence>
<dbReference type="GO" id="GO:0008652">
    <property type="term" value="P:amino acid biosynthetic process"/>
    <property type="evidence" value="ECO:0007669"/>
    <property type="project" value="UniProtKB-KW"/>
</dbReference>
<evidence type="ECO:0000259" key="8">
    <source>
        <dbReference type="PROSITE" id="PS50943"/>
    </source>
</evidence>
<proteinExistence type="inferred from homology"/>
<keyword evidence="10" id="KW-1185">Reference proteome</keyword>
<dbReference type="PRINTS" id="PR01100">
    <property type="entry name" value="SHIKIMTKNASE"/>
</dbReference>
<dbReference type="GO" id="GO:0009073">
    <property type="term" value="P:aromatic amino acid family biosynthetic process"/>
    <property type="evidence" value="ECO:0007669"/>
    <property type="project" value="UniProtKB-KW"/>
</dbReference>
<dbReference type="InterPro" id="IPR031322">
    <property type="entry name" value="Shikimate/glucono_kinase"/>
</dbReference>
<evidence type="ECO:0000256" key="4">
    <source>
        <dbReference type="ARBA" id="ARBA00022777"/>
    </source>
</evidence>
<dbReference type="InterPro" id="IPR027417">
    <property type="entry name" value="P-loop_NTPase"/>
</dbReference>
<dbReference type="SUPFAM" id="SSF52540">
    <property type="entry name" value="P-loop containing nucleoside triphosphate hydrolases"/>
    <property type="match status" value="1"/>
</dbReference>